<feature type="compositionally biased region" description="Basic and acidic residues" evidence="1">
    <location>
        <begin position="480"/>
        <end position="498"/>
    </location>
</feature>
<evidence type="ECO:0000313" key="2">
    <source>
        <dbReference type="EMBL" id="AYV86911.1"/>
    </source>
</evidence>
<reference evidence="2" key="1">
    <citation type="submission" date="2018-10" db="EMBL/GenBank/DDBJ databases">
        <title>Hidden diversity of soil giant viruses.</title>
        <authorList>
            <person name="Schulz F."/>
            <person name="Alteio L."/>
            <person name="Goudeau D."/>
            <person name="Ryan E.M."/>
            <person name="Malmstrom R.R."/>
            <person name="Blanchard J."/>
            <person name="Woyke T."/>
        </authorList>
    </citation>
    <scope>NUCLEOTIDE SEQUENCE</scope>
    <source>
        <strain evidence="2">SYV1</strain>
    </source>
</reference>
<gene>
    <name evidence="2" type="ORF">Sylvanvirus13_18</name>
</gene>
<dbReference type="EMBL" id="MK072519">
    <property type="protein sequence ID" value="AYV86911.1"/>
    <property type="molecule type" value="Genomic_DNA"/>
</dbReference>
<accession>A0A3G5AJV7</accession>
<evidence type="ECO:0000256" key="1">
    <source>
        <dbReference type="SAM" id="MobiDB-lite"/>
    </source>
</evidence>
<sequence>MEEPIYNNLIHLPLDQLRIECITLLNQRKCPINGLAKKGSIKYFIHKIKQAFDPSFDADTSTFVEDLICTSVLKSLMIDERTFGWTLDWTALAVRDFPGTSAACIRQIVERSVSREGHPSAKILLPHLLTWHPAFEQLLEQHFEFDPRKDVEEICHECQQEATQDDNNTPISTQYSSTSSNPCNPHIQRGTFIWIDQKLCYPHFAAPDKELIRRQLWKEIHVFIQRHYDGKKVPFLCASCETQLAKDYDFTTGHPYQWDHLNVFSKKASIYELVQRGGPIELIHTELDKCHPLCVDCHQDKTEVEIRNKFLNVKTHLTWRLKHLKRDWKVLEDASTDSSSSSTSFSTFSDDKWTSFANSIFLSAAEFYHDDQCRQFEIFKRFQLKRRGRTSLFSEEMQQECFNKTRSFQSSSSSLPCSDFEFRLQQALQEASTSLQLKNIKQREFNDVVEEDGLDGPYSESLTKSLNPRLNYVDDMENMNDNHRKDDRRDDDSHKDDPTALLSRLQTRKHQVSADAVADKQRQKELEREWALCDICKYKGVLHLVDRLGQRTIKRTHGTHKVIAAVCDTCYELIQPCPGDFQSCLETLALQQRIDQIEIENKQFFVEEDIHETLLRLLTQADPQVNQAEQVGQSLKLLSHKSLVTSSLTPSVLTKRVNQHLMYRSSQRSLPCSCCPFNETKGLDTPLFNPSPIQRFKDYIQQSSFFSDAYKSEVQETLPGLLLCAYCTGLVEDLWSEGSISTIIEQLCAFGLNELNDLNEPIELNETRHKEKILQHQKDCEMIRQTLFRLKNYHLQWAQQQALKFSEHVLEHSKLKPCASKRKTE</sequence>
<name>A0A3G5AJV7_9VIRU</name>
<feature type="region of interest" description="Disordered" evidence="1">
    <location>
        <begin position="456"/>
        <end position="508"/>
    </location>
</feature>
<feature type="region of interest" description="Disordered" evidence="1">
    <location>
        <begin position="161"/>
        <end position="181"/>
    </location>
</feature>
<protein>
    <submittedName>
        <fullName evidence="2">Uncharacterized protein</fullName>
    </submittedName>
</protein>
<organism evidence="2">
    <name type="scientific">Sylvanvirus sp</name>
    <dbReference type="NCBI Taxonomy" id="2487774"/>
    <lineage>
        <taxon>Viruses</taxon>
    </lineage>
</organism>
<proteinExistence type="predicted"/>